<dbReference type="Gene3D" id="3.60.20.10">
    <property type="entry name" value="Glutamine Phosphoribosylpyrophosphate, subunit 1, domain 1"/>
    <property type="match status" value="1"/>
</dbReference>
<gene>
    <name evidence="2" type="ORF">FJY75_09030</name>
</gene>
<organism evidence="2 3">
    <name type="scientific">Eiseniibacteriota bacterium</name>
    <dbReference type="NCBI Taxonomy" id="2212470"/>
    <lineage>
        <taxon>Bacteria</taxon>
        <taxon>Candidatus Eiseniibacteriota</taxon>
    </lineage>
</organism>
<dbReference type="AlphaFoldDB" id="A0A938BR54"/>
<proteinExistence type="predicted"/>
<protein>
    <submittedName>
        <fullName evidence="2">Uncharacterized protein</fullName>
    </submittedName>
</protein>
<comment type="caution">
    <text evidence="2">The sequence shown here is derived from an EMBL/GenBank/DDBJ whole genome shotgun (WGS) entry which is preliminary data.</text>
</comment>
<name>A0A938BR54_UNCEI</name>
<dbReference type="InterPro" id="IPR029055">
    <property type="entry name" value="Ntn_hydrolases_N"/>
</dbReference>
<evidence type="ECO:0000313" key="3">
    <source>
        <dbReference type="Proteomes" id="UP000748308"/>
    </source>
</evidence>
<feature type="region of interest" description="Disordered" evidence="1">
    <location>
        <begin position="277"/>
        <end position="298"/>
    </location>
</feature>
<accession>A0A938BR54</accession>
<dbReference type="Proteomes" id="UP000748308">
    <property type="component" value="Unassembled WGS sequence"/>
</dbReference>
<reference evidence="2" key="1">
    <citation type="submission" date="2019-03" db="EMBL/GenBank/DDBJ databases">
        <title>Lake Tanganyika Metagenome-Assembled Genomes (MAGs).</title>
        <authorList>
            <person name="Tran P."/>
        </authorList>
    </citation>
    <scope>NUCLEOTIDE SEQUENCE</scope>
    <source>
        <strain evidence="2">M_DeepCast_400m_m2_100</strain>
    </source>
</reference>
<evidence type="ECO:0000256" key="1">
    <source>
        <dbReference type="SAM" id="MobiDB-lite"/>
    </source>
</evidence>
<evidence type="ECO:0000313" key="2">
    <source>
        <dbReference type="EMBL" id="MBM3317985.1"/>
    </source>
</evidence>
<sequence>MLQPGPAAGDFAAEAFLADPAGFPGRALEHPDGWTVAYVAASPPPGWARPFEIRGGGRAVADGRLHPRYALALAEMLAARRQAIVALRRAPDPIACAPGKPDPQPFRRDGWLFLHDGVLDIVAVTRGLWDEPLGDGWDAFKADHPRDYHGHGYAIRGNASEIYFLALLFEISRAPDGVPGAFERTLTRLLGLPGGETLALNAVLQGRDSTWVLGWDGTGGGYPIFHALTPEGEHCITDSLPGGGGDWQEIPDRSLAVFTPQAGVEILPLDLAARVPRAPGDSWDPPEGDAPGATRSSPRILFRGAPAAGVLRLRCHLPHGGTGGLALFDAQGRSLDRLSLGGGGHEILWTPPSALRSGPIWARLTDGRETVTARLLLLR</sequence>
<dbReference type="EMBL" id="VGIY01000232">
    <property type="protein sequence ID" value="MBM3317985.1"/>
    <property type="molecule type" value="Genomic_DNA"/>
</dbReference>